<evidence type="ECO:0000313" key="2">
    <source>
        <dbReference type="Proteomes" id="UP001144323"/>
    </source>
</evidence>
<keyword evidence="2" id="KW-1185">Reference proteome</keyword>
<reference evidence="1" key="1">
    <citation type="journal article" date="2023" name="Int. J. Syst. Evol. Microbiol.">
        <title>Methylocystis iwaonis sp. nov., a type II methane-oxidizing bacterium from surface soil of a rice paddy field in Japan, and emended description of the genus Methylocystis (ex Whittenbury et al. 1970) Bowman et al. 1993.</title>
        <authorList>
            <person name="Kaise H."/>
            <person name="Sawadogo J.B."/>
            <person name="Alam M.S."/>
            <person name="Ueno C."/>
            <person name="Dianou D."/>
            <person name="Shinjo R."/>
            <person name="Asakawa S."/>
        </authorList>
    </citation>
    <scope>NUCLEOTIDE SEQUENCE</scope>
    <source>
        <strain evidence="1">LMG27198</strain>
    </source>
</reference>
<proteinExistence type="predicted"/>
<protein>
    <submittedName>
        <fullName evidence="1">Uncharacterized protein</fullName>
    </submittedName>
</protein>
<gene>
    <name evidence="1" type="ORF">LMG27198_32960</name>
</gene>
<dbReference type="EMBL" id="BSEC01000001">
    <property type="protein sequence ID" value="GLI94304.1"/>
    <property type="molecule type" value="Genomic_DNA"/>
</dbReference>
<evidence type="ECO:0000313" key="1">
    <source>
        <dbReference type="EMBL" id="GLI94304.1"/>
    </source>
</evidence>
<dbReference type="Proteomes" id="UP001144323">
    <property type="component" value="Unassembled WGS sequence"/>
</dbReference>
<dbReference type="RefSeq" id="WP_281804308.1">
    <property type="nucleotide sequence ID" value="NZ_BSEC01000001.1"/>
</dbReference>
<name>A0A9W6GWG0_9HYPH</name>
<comment type="caution">
    <text evidence="1">The sequence shown here is derived from an EMBL/GenBank/DDBJ whole genome shotgun (WGS) entry which is preliminary data.</text>
</comment>
<organism evidence="1 2">
    <name type="scientific">Methylocystis echinoides</name>
    <dbReference type="NCBI Taxonomy" id="29468"/>
    <lineage>
        <taxon>Bacteria</taxon>
        <taxon>Pseudomonadati</taxon>
        <taxon>Pseudomonadota</taxon>
        <taxon>Alphaproteobacteria</taxon>
        <taxon>Hyphomicrobiales</taxon>
        <taxon>Methylocystaceae</taxon>
        <taxon>Methylocystis</taxon>
    </lineage>
</organism>
<dbReference type="AlphaFoldDB" id="A0A9W6GWG0"/>
<sequence length="228" mass="25053">MAKALEIGITEAAALLGATENELRALARSGVIPKPSGDGKFPMVRLVQSFVAFCRDPRLSEVKAAAEIGVSRQWLAHLAAEGVFKRGRDGLYSMTEVWRAYTTWLRSENRRAVRGDADTAYRDAKRKKLEMEIAIREGELIETADAIDVVDYVLGALRGDLAGVPARATRDLTARRAIEAEIDRALSTACDRLARAAEASRRGVNILAEEAEVLAAPSYRRGRRKETK</sequence>
<accession>A0A9W6GWG0</accession>